<evidence type="ECO:0000313" key="7">
    <source>
        <dbReference type="EMBL" id="GGG49303.1"/>
    </source>
</evidence>
<reference evidence="8" key="1">
    <citation type="journal article" date="2019" name="Int. J. Syst. Evol. Microbiol.">
        <title>The Global Catalogue of Microorganisms (GCM) 10K type strain sequencing project: providing services to taxonomists for standard genome sequencing and annotation.</title>
        <authorList>
            <consortium name="The Broad Institute Genomics Platform"/>
            <consortium name="The Broad Institute Genome Sequencing Center for Infectious Disease"/>
            <person name="Wu L."/>
            <person name="Ma J."/>
        </authorList>
    </citation>
    <scope>NUCLEOTIDE SEQUENCE [LARGE SCALE GENOMIC DNA]</scope>
    <source>
        <strain evidence="8">CGMCC 1.12990</strain>
    </source>
</reference>
<evidence type="ECO:0000256" key="2">
    <source>
        <dbReference type="ARBA" id="ARBA00022692"/>
    </source>
</evidence>
<comment type="subcellular location">
    <subcellularLocation>
        <location evidence="1">Endomembrane system</location>
        <topology evidence="1">Multi-pass membrane protein</topology>
    </subcellularLocation>
</comment>
<feature type="transmembrane region" description="Helical" evidence="5">
    <location>
        <begin position="20"/>
        <end position="36"/>
    </location>
</feature>
<evidence type="ECO:0000256" key="3">
    <source>
        <dbReference type="ARBA" id="ARBA00022989"/>
    </source>
</evidence>
<keyword evidence="3 5" id="KW-1133">Transmembrane helix</keyword>
<keyword evidence="4 5" id="KW-0472">Membrane</keyword>
<protein>
    <recommendedName>
        <fullName evidence="6">HTTM-like domain-containing protein</fullName>
    </recommendedName>
</protein>
<evidence type="ECO:0000313" key="8">
    <source>
        <dbReference type="Proteomes" id="UP000601361"/>
    </source>
</evidence>
<dbReference type="PANTHER" id="PTHR39535:SF2">
    <property type="entry name" value="HTTM DOMAIN-CONTAINING PROTEIN"/>
    <property type="match status" value="1"/>
</dbReference>
<dbReference type="PANTHER" id="PTHR39535">
    <property type="entry name" value="SPORULATION-DELAYING PROTEIN SDPB"/>
    <property type="match status" value="1"/>
</dbReference>
<proteinExistence type="predicted"/>
<evidence type="ECO:0000256" key="1">
    <source>
        <dbReference type="ARBA" id="ARBA00004127"/>
    </source>
</evidence>
<feature type="transmembrane region" description="Helical" evidence="5">
    <location>
        <begin position="223"/>
        <end position="241"/>
    </location>
</feature>
<feature type="transmembrane region" description="Helical" evidence="5">
    <location>
        <begin position="73"/>
        <end position="96"/>
    </location>
</feature>
<evidence type="ECO:0000259" key="6">
    <source>
        <dbReference type="SMART" id="SM00752"/>
    </source>
</evidence>
<comment type="caution">
    <text evidence="7">The sequence shown here is derived from an EMBL/GenBank/DDBJ whole genome shotgun (WGS) entry which is preliminary data.</text>
</comment>
<dbReference type="Proteomes" id="UP000601361">
    <property type="component" value="Unassembled WGS sequence"/>
</dbReference>
<accession>A0ABQ1WXD7</accession>
<dbReference type="SMART" id="SM00752">
    <property type="entry name" value="HTTM"/>
    <property type="match status" value="1"/>
</dbReference>
<keyword evidence="2 5" id="KW-0812">Transmembrane</keyword>
<feature type="transmembrane region" description="Helical" evidence="5">
    <location>
        <begin position="156"/>
        <end position="180"/>
    </location>
</feature>
<name>A0ABQ1WXD7_9BACT</name>
<dbReference type="InterPro" id="IPR011020">
    <property type="entry name" value="HTTM-like"/>
</dbReference>
<dbReference type="RefSeq" id="WP_188558359.1">
    <property type="nucleotide sequence ID" value="NZ_BMGS01000006.1"/>
</dbReference>
<sequence length="512" mass="59039">MPALYTVLRRFFEVDLRALALLRAAVAIVLLIDIGIRSTDLEAFYSNMGVLPLPVLLEHSWNPYEFSLHASSGLWQVQAVLFLLAAAAAVALMLGYHTRLMTFLSWVLLVSVQNRNPLILQGGDDLLRMLLFWGFFLPWGRVYSLDARRKPLPESMTYASAATLAYVVQLALVYWCTALLKSGPEWHHEGTALYYAFSLDQVVLPGGRLLYPYRGLLQALTWMTFYLEMLLPCVLFIPWRVPWWRLFFVVVMYGFHLGISLTLYVGLFFLINWASVLGLLPGNAMDWLERKLVPAYQRLGPRVAARLVQPWNTRLAQWRSGVRLRVETSLELSDGFRKLLRAVREGAVLGLLAYVCWWNLDSIVRPEWTMRQPMRWLGYLVRTDQHWGMFAPSVFKDDGWYILDGTTTDGRHVDLNQEGRATTLVKPASVVSLFRNDRWRKYSENYLFVDNSFMRPYYCNYLLRIWHENPAHPPLRQLDVIYMKEVSLPDYKVAGPTREVLCSCALPAPSGR</sequence>
<feature type="transmembrane region" description="Helical" evidence="5">
    <location>
        <begin position="247"/>
        <end position="280"/>
    </location>
</feature>
<evidence type="ECO:0000256" key="4">
    <source>
        <dbReference type="ARBA" id="ARBA00023136"/>
    </source>
</evidence>
<keyword evidence="8" id="KW-1185">Reference proteome</keyword>
<dbReference type="EMBL" id="BMGS01000006">
    <property type="protein sequence ID" value="GGG49303.1"/>
    <property type="molecule type" value="Genomic_DNA"/>
</dbReference>
<organism evidence="7 8">
    <name type="scientific">Hymenobacter glacieicola</name>
    <dbReference type="NCBI Taxonomy" id="1562124"/>
    <lineage>
        <taxon>Bacteria</taxon>
        <taxon>Pseudomonadati</taxon>
        <taxon>Bacteroidota</taxon>
        <taxon>Cytophagia</taxon>
        <taxon>Cytophagales</taxon>
        <taxon>Hymenobacteraceae</taxon>
        <taxon>Hymenobacter</taxon>
    </lineage>
</organism>
<gene>
    <name evidence="7" type="ORF">GCM10011378_26820</name>
</gene>
<evidence type="ECO:0000256" key="5">
    <source>
        <dbReference type="SAM" id="Phobius"/>
    </source>
</evidence>
<feature type="domain" description="HTTM-like" evidence="6">
    <location>
        <begin position="11"/>
        <end position="284"/>
    </location>
</feature>
<dbReference type="InterPro" id="IPR052964">
    <property type="entry name" value="Sporulation_signal_mat"/>
</dbReference>